<organism evidence="4 5">
    <name type="scientific">Prosthecobacter dejongeii</name>
    <dbReference type="NCBI Taxonomy" id="48465"/>
    <lineage>
        <taxon>Bacteria</taxon>
        <taxon>Pseudomonadati</taxon>
        <taxon>Verrucomicrobiota</taxon>
        <taxon>Verrucomicrobiia</taxon>
        <taxon>Verrucomicrobiales</taxon>
        <taxon>Verrucomicrobiaceae</taxon>
        <taxon>Prosthecobacter</taxon>
    </lineage>
</organism>
<dbReference type="AlphaFoldDB" id="A0A7W8DQT3"/>
<evidence type="ECO:0000259" key="3">
    <source>
        <dbReference type="Pfam" id="PF14237"/>
    </source>
</evidence>
<evidence type="ECO:0000313" key="5">
    <source>
        <dbReference type="Proteomes" id="UP000534294"/>
    </source>
</evidence>
<evidence type="ECO:0000256" key="1">
    <source>
        <dbReference type="SAM" id="MobiDB-lite"/>
    </source>
</evidence>
<comment type="caution">
    <text evidence="4">The sequence shown here is derived from an EMBL/GenBank/DDBJ whole genome shotgun (WGS) entry which is preliminary data.</text>
</comment>
<sequence length="346" mass="38327">MDNQQASNERWYYSQGEAVNGPFSLSELLQKAEEGILNSETLVVPEGSEDWRPFSAIAPADTNSQEAKEAPSQHAEPPPVPHESAGTMPNDNVDKPAPKKLRDKLFESPVEASAKPAPNNKDALKGCGALVLLIVVAAILWHHWRFLLTMGGFLGVWYGFASSGLQAKRSKVYSVGGGFVLGLLTMMLLRSCVGTDGIDFSNPPAAIEKLAKESLGSAEGFEYIKVEKTGPNQDGYFVNISYRSPGDFIGGEKGSFQRIKRDMNDTYKTILAHPELAVVHLKINAQLELKDKFGNTAWVDVYRTRLEEAATGKLNRQNLNLVDFEEIWDVVFIHPIFWPFDEKQSR</sequence>
<gene>
    <name evidence="4" type="ORF">HNQ64_002484</name>
</gene>
<dbReference type="Pfam" id="PF14237">
    <property type="entry name" value="GYF_2"/>
    <property type="match status" value="1"/>
</dbReference>
<dbReference type="InterPro" id="IPR025640">
    <property type="entry name" value="GYF_2"/>
</dbReference>
<protein>
    <recommendedName>
        <fullName evidence="3">GYF domain-containing protein</fullName>
    </recommendedName>
</protein>
<feature type="transmembrane region" description="Helical" evidence="2">
    <location>
        <begin position="147"/>
        <end position="165"/>
    </location>
</feature>
<feature type="domain" description="GYF" evidence="3">
    <location>
        <begin position="11"/>
        <end position="57"/>
    </location>
</feature>
<name>A0A7W8DQT3_9BACT</name>
<feature type="transmembrane region" description="Helical" evidence="2">
    <location>
        <begin position="172"/>
        <end position="189"/>
    </location>
</feature>
<keyword evidence="5" id="KW-1185">Reference proteome</keyword>
<dbReference type="RefSeq" id="WP_184208831.1">
    <property type="nucleotide sequence ID" value="NZ_JACHIF010000004.1"/>
</dbReference>
<accession>A0A7W8DQT3</accession>
<evidence type="ECO:0000313" key="4">
    <source>
        <dbReference type="EMBL" id="MBB5038226.1"/>
    </source>
</evidence>
<keyword evidence="2" id="KW-1133">Transmembrane helix</keyword>
<keyword evidence="2" id="KW-0812">Transmembrane</keyword>
<proteinExistence type="predicted"/>
<reference evidence="4 5" key="1">
    <citation type="submission" date="2020-08" db="EMBL/GenBank/DDBJ databases">
        <title>Genomic Encyclopedia of Type Strains, Phase IV (KMG-IV): sequencing the most valuable type-strain genomes for metagenomic binning, comparative biology and taxonomic classification.</title>
        <authorList>
            <person name="Goeker M."/>
        </authorList>
    </citation>
    <scope>NUCLEOTIDE SEQUENCE [LARGE SCALE GENOMIC DNA]</scope>
    <source>
        <strain evidence="4 5">DSM 12251</strain>
    </source>
</reference>
<evidence type="ECO:0000256" key="2">
    <source>
        <dbReference type="SAM" id="Phobius"/>
    </source>
</evidence>
<keyword evidence="2" id="KW-0472">Membrane</keyword>
<dbReference type="Proteomes" id="UP000534294">
    <property type="component" value="Unassembled WGS sequence"/>
</dbReference>
<feature type="region of interest" description="Disordered" evidence="1">
    <location>
        <begin position="53"/>
        <end position="98"/>
    </location>
</feature>
<dbReference type="EMBL" id="JACHIF010000004">
    <property type="protein sequence ID" value="MBB5038226.1"/>
    <property type="molecule type" value="Genomic_DNA"/>
</dbReference>
<feature type="transmembrane region" description="Helical" evidence="2">
    <location>
        <begin position="123"/>
        <end position="141"/>
    </location>
</feature>